<comment type="caution">
    <text evidence="3">The sequence shown here is derived from an EMBL/GenBank/DDBJ whole genome shotgun (WGS) entry which is preliminary data.</text>
</comment>
<name>A0A4R6Y535_9BURK</name>
<dbReference type="Proteomes" id="UP000294480">
    <property type="component" value="Unassembled WGS sequence"/>
</dbReference>
<dbReference type="InterPro" id="IPR002656">
    <property type="entry name" value="Acyl_transf_3_dom"/>
</dbReference>
<feature type="transmembrane region" description="Helical" evidence="1">
    <location>
        <begin position="96"/>
        <end position="118"/>
    </location>
</feature>
<gene>
    <name evidence="3" type="ORF">DFR44_1211</name>
</gene>
<keyword evidence="1" id="KW-1133">Transmembrane helix</keyword>
<accession>A0A4R6Y535</accession>
<evidence type="ECO:0000259" key="2">
    <source>
        <dbReference type="Pfam" id="PF01757"/>
    </source>
</evidence>
<protein>
    <recommendedName>
        <fullName evidence="2">Acyltransferase 3 domain-containing protein</fullName>
    </recommendedName>
</protein>
<dbReference type="Pfam" id="PF01757">
    <property type="entry name" value="Acyl_transf_3"/>
    <property type="match status" value="1"/>
</dbReference>
<feature type="transmembrane region" description="Helical" evidence="1">
    <location>
        <begin position="12"/>
        <end position="31"/>
    </location>
</feature>
<organism evidence="3 4">
    <name type="scientific">Hydromonas duriensis</name>
    <dbReference type="NCBI Taxonomy" id="1527608"/>
    <lineage>
        <taxon>Bacteria</taxon>
        <taxon>Pseudomonadati</taxon>
        <taxon>Pseudomonadota</taxon>
        <taxon>Betaproteobacteria</taxon>
        <taxon>Burkholderiales</taxon>
        <taxon>Burkholderiaceae</taxon>
        <taxon>Hydromonas</taxon>
    </lineage>
</organism>
<proteinExistence type="predicted"/>
<dbReference type="GO" id="GO:0016747">
    <property type="term" value="F:acyltransferase activity, transferring groups other than amino-acyl groups"/>
    <property type="evidence" value="ECO:0007669"/>
    <property type="project" value="InterPro"/>
</dbReference>
<evidence type="ECO:0000313" key="3">
    <source>
        <dbReference type="EMBL" id="TDR30385.1"/>
    </source>
</evidence>
<keyword evidence="1" id="KW-0812">Transmembrane</keyword>
<feature type="transmembrane region" description="Helical" evidence="1">
    <location>
        <begin position="69"/>
        <end position="90"/>
    </location>
</feature>
<dbReference type="AlphaFoldDB" id="A0A4R6Y535"/>
<sequence length="132" mass="15001">MCQYAYKFKLVLDFIFLLCLFVLFCFFDTAYGIIQALLTVAVFFCLINGNGFFGLLNTKAARILGEMSFSVYLLHGLIITAVNSLLPSHSFHVQNYWIITLSTGFTVILLSSLTYQLIECRFYKNHLGVAQN</sequence>
<dbReference type="EMBL" id="SNZE01000021">
    <property type="protein sequence ID" value="TDR30385.1"/>
    <property type="molecule type" value="Genomic_DNA"/>
</dbReference>
<keyword evidence="4" id="KW-1185">Reference proteome</keyword>
<evidence type="ECO:0000313" key="4">
    <source>
        <dbReference type="Proteomes" id="UP000294480"/>
    </source>
</evidence>
<evidence type="ECO:0000256" key="1">
    <source>
        <dbReference type="SAM" id="Phobius"/>
    </source>
</evidence>
<feature type="transmembrane region" description="Helical" evidence="1">
    <location>
        <begin position="37"/>
        <end position="57"/>
    </location>
</feature>
<keyword evidence="1" id="KW-0472">Membrane</keyword>
<feature type="domain" description="Acyltransferase 3" evidence="2">
    <location>
        <begin position="8"/>
        <end position="115"/>
    </location>
</feature>
<reference evidence="3 4" key="1">
    <citation type="submission" date="2019-03" db="EMBL/GenBank/DDBJ databases">
        <title>Genomic Encyclopedia of Type Strains, Phase IV (KMG-IV): sequencing the most valuable type-strain genomes for metagenomic binning, comparative biology and taxonomic classification.</title>
        <authorList>
            <person name="Goeker M."/>
        </authorList>
    </citation>
    <scope>NUCLEOTIDE SEQUENCE [LARGE SCALE GENOMIC DNA]</scope>
    <source>
        <strain evidence="3 4">DSM 102852</strain>
    </source>
</reference>